<dbReference type="Proteomes" id="UP001440612">
    <property type="component" value="Chromosome"/>
</dbReference>
<proteinExistence type="predicted"/>
<protein>
    <submittedName>
        <fullName evidence="3">Uncharacterized protein</fullName>
    </submittedName>
</protein>
<sequence>MEKLGQFKEAGFKLQLVRAGQGAFTPLDEKNSTINLSFELAETNPEAFVNTLDSQLDTFVKGQEDALLHWELEALPDDVETETVAASDTRQIEEGSDERPTQKPESPVVTGASDDKTRTIDSGGTERLAAHIQTLDQRNQDLNERIDQLERQVAQGDAEKDKVTAEKHKLLGQLAAAKAFNRDLQNEKFEQELANLHLRLANLKA</sequence>
<organism evidence="3 4">
    <name type="scientific">Yoonia phaeophyticola</name>
    <dbReference type="NCBI Taxonomy" id="3137369"/>
    <lineage>
        <taxon>Bacteria</taxon>
        <taxon>Pseudomonadati</taxon>
        <taxon>Pseudomonadota</taxon>
        <taxon>Alphaproteobacteria</taxon>
        <taxon>Rhodobacterales</taxon>
        <taxon>Paracoccaceae</taxon>
        <taxon>Yoonia</taxon>
    </lineage>
</organism>
<reference evidence="4" key="1">
    <citation type="submission" date="2024-04" db="EMBL/GenBank/DDBJ databases">
        <title>Phylogenomic analyses of a clade within the roseobacter group suggest taxonomic reassignments of species of the genera Aestuariivita, Citreicella, Loktanella, Nautella, Pelagibaca, Ruegeria, Thalassobius, Thiobacimonas and Tropicibacter, and the proposal o.</title>
        <authorList>
            <person name="Jeon C.O."/>
        </authorList>
    </citation>
    <scope>NUCLEOTIDE SEQUENCE [LARGE SCALE GENOMIC DNA]</scope>
    <source>
        <strain evidence="4">BS5-3</strain>
    </source>
</reference>
<dbReference type="RefSeq" id="WP_341366138.1">
    <property type="nucleotide sequence ID" value="NZ_CP150951.2"/>
</dbReference>
<feature type="region of interest" description="Disordered" evidence="2">
    <location>
        <begin position="79"/>
        <end position="123"/>
    </location>
</feature>
<feature type="coiled-coil region" evidence="1">
    <location>
        <begin position="125"/>
        <end position="166"/>
    </location>
</feature>
<feature type="compositionally biased region" description="Basic and acidic residues" evidence="2">
    <location>
        <begin position="90"/>
        <end position="102"/>
    </location>
</feature>
<keyword evidence="4" id="KW-1185">Reference proteome</keyword>
<evidence type="ECO:0000313" key="3">
    <source>
        <dbReference type="EMBL" id="WZC48019.1"/>
    </source>
</evidence>
<evidence type="ECO:0000313" key="4">
    <source>
        <dbReference type="Proteomes" id="UP001440612"/>
    </source>
</evidence>
<accession>A0ABZ2V269</accession>
<evidence type="ECO:0000256" key="1">
    <source>
        <dbReference type="SAM" id="Coils"/>
    </source>
</evidence>
<evidence type="ECO:0000256" key="2">
    <source>
        <dbReference type="SAM" id="MobiDB-lite"/>
    </source>
</evidence>
<name>A0ABZ2V269_9RHOB</name>
<keyword evidence="1" id="KW-0175">Coiled coil</keyword>
<gene>
    <name evidence="3" type="ORF">AABB29_14135</name>
</gene>
<dbReference type="EMBL" id="CP150951">
    <property type="protein sequence ID" value="WZC48019.1"/>
    <property type="molecule type" value="Genomic_DNA"/>
</dbReference>